<dbReference type="EMBL" id="JNSL01000181">
    <property type="protein sequence ID" value="KGA13583.1"/>
    <property type="molecule type" value="Genomic_DNA"/>
</dbReference>
<dbReference type="InterPro" id="IPR002575">
    <property type="entry name" value="Aminoglycoside_PTrfase"/>
</dbReference>
<evidence type="ECO:0000313" key="2">
    <source>
        <dbReference type="EMBL" id="KGA13583.1"/>
    </source>
</evidence>
<dbReference type="Gene3D" id="3.30.200.20">
    <property type="entry name" value="Phosphorylase Kinase, domain 1"/>
    <property type="match status" value="1"/>
</dbReference>
<dbReference type="InterPro" id="IPR051678">
    <property type="entry name" value="AGP_Transferase"/>
</dbReference>
<gene>
    <name evidence="2" type="ORF">GM51_19410</name>
</gene>
<protein>
    <recommendedName>
        <fullName evidence="1">Aminoglycoside phosphotransferase domain-containing protein</fullName>
    </recommendedName>
</protein>
<dbReference type="SUPFAM" id="SSF56112">
    <property type="entry name" value="Protein kinase-like (PK-like)"/>
    <property type="match status" value="1"/>
</dbReference>
<evidence type="ECO:0000259" key="1">
    <source>
        <dbReference type="Pfam" id="PF01636"/>
    </source>
</evidence>
<name>A0A094S6S4_9ZZZZ</name>
<dbReference type="InterPro" id="IPR041726">
    <property type="entry name" value="ACAD10_11_N"/>
</dbReference>
<dbReference type="Gene3D" id="3.90.1200.10">
    <property type="match status" value="1"/>
</dbReference>
<sequence length="350" mass="39362">MEQSIVTFLERILPDATSIIVDDFQQIAGGFSRETFKCDARVTRSGKEEVMPLILRKDPPDVEAILHTDRAVEHNLIESLRLRTTIPVSQSYGYEKDPKHFGEPAMIIERASGSGQTSALFNGGADEDQAESVIKHLCETLVELHKCPINMIDPNGELTDPFQRGIRIDSWDSFMDSTIEFFESSYPTFNFDPILMIALDAVYTLRRNKPRAMPLSIVHGDFNPANFLYKDGQVSALIDWEASRVGDPREDLGWMVLMDVISNSHVMDYPKKEGGFLSYYNKLTGNDITPEELGYFTLFGTMQIAVPVQQFVSRRVNKEYMLLLPFYVAQSSMGAFPAMAQLMGYAGVPA</sequence>
<dbReference type="CDD" id="cd05154">
    <property type="entry name" value="ACAD10_11_N-like"/>
    <property type="match status" value="1"/>
</dbReference>
<dbReference type="AlphaFoldDB" id="A0A094S6S4"/>
<dbReference type="Pfam" id="PF01636">
    <property type="entry name" value="APH"/>
    <property type="match status" value="1"/>
</dbReference>
<organism evidence="2">
    <name type="scientific">freshwater metagenome</name>
    <dbReference type="NCBI Taxonomy" id="449393"/>
    <lineage>
        <taxon>unclassified sequences</taxon>
        <taxon>metagenomes</taxon>
        <taxon>ecological metagenomes</taxon>
    </lineage>
</organism>
<proteinExistence type="predicted"/>
<dbReference type="PANTHER" id="PTHR21310">
    <property type="entry name" value="AMINOGLYCOSIDE PHOSPHOTRANSFERASE-RELATED-RELATED"/>
    <property type="match status" value="1"/>
</dbReference>
<dbReference type="InterPro" id="IPR011009">
    <property type="entry name" value="Kinase-like_dom_sf"/>
</dbReference>
<feature type="domain" description="Aminoglycoside phosphotransferase" evidence="1">
    <location>
        <begin position="24"/>
        <end position="256"/>
    </location>
</feature>
<reference evidence="2" key="1">
    <citation type="submission" date="2014-06" db="EMBL/GenBank/DDBJ databases">
        <title>Key roles for freshwater Actinobacteria revealed by deep metagenomic sequencing.</title>
        <authorList>
            <person name="Ghai R."/>
            <person name="Mizuno C.M."/>
            <person name="Picazo A."/>
            <person name="Camacho A."/>
            <person name="Rodriguez-Valera F."/>
        </authorList>
    </citation>
    <scope>NUCLEOTIDE SEQUENCE</scope>
</reference>
<accession>A0A094S6S4</accession>
<comment type="caution">
    <text evidence="2">The sequence shown here is derived from an EMBL/GenBank/DDBJ whole genome shotgun (WGS) entry which is preliminary data.</text>
</comment>